<name>A0ACD3AT68_9AGAR</name>
<sequence length="477" mass="51459">MADTSDSLELKSLKSSALDVDHIPLDRPATPQGPQTPTYKLYKRRFLGLVGMVVLSMVSAMPWPWFGPIANNIVTEFGFTLDEVNWLGNAVACVYLPAALLIPPFVSRYGFRRCCDVGAVFLILSGWIRFAGTSRSLRRSEAYALLMLGQLISAISQPVFQVLGPKYSEAWFDLNGRTTATMVIAIANPIGGALGQLISPLVVDTRNSILVLGIISTAVIPFVFLIRTAPPTPPTYSGSQESPSLSSLLRAMVGRPKAGDSPMSLRERADFVILNLIFGVLVAAVNGFTVLSAQILQPMGYSADVSGFMGACLLLSGIIAAVITAPLFDRVLTYHLAKTAKALVPVVGCAWLSLIWLVRPNFTGALFAMMAVIGVCSVTMLPVALELGCEMTRNADGSSAILWFTANLWSIIFVLVGNALRAGPAANPPLNMHRALIFNGSLVLPVTSLIFLLRGKQVRKELDEEMQHRAQVEEPKP</sequence>
<accession>A0ACD3AT68</accession>
<proteinExistence type="predicted"/>
<keyword evidence="2" id="KW-1185">Reference proteome</keyword>
<reference evidence="1 2" key="1">
    <citation type="journal article" date="2019" name="Nat. Ecol. Evol.">
        <title>Megaphylogeny resolves global patterns of mushroom evolution.</title>
        <authorList>
            <person name="Varga T."/>
            <person name="Krizsan K."/>
            <person name="Foldi C."/>
            <person name="Dima B."/>
            <person name="Sanchez-Garcia M."/>
            <person name="Sanchez-Ramirez S."/>
            <person name="Szollosi G.J."/>
            <person name="Szarkandi J.G."/>
            <person name="Papp V."/>
            <person name="Albert L."/>
            <person name="Andreopoulos W."/>
            <person name="Angelini C."/>
            <person name="Antonin V."/>
            <person name="Barry K.W."/>
            <person name="Bougher N.L."/>
            <person name="Buchanan P."/>
            <person name="Buyck B."/>
            <person name="Bense V."/>
            <person name="Catcheside P."/>
            <person name="Chovatia M."/>
            <person name="Cooper J."/>
            <person name="Damon W."/>
            <person name="Desjardin D."/>
            <person name="Finy P."/>
            <person name="Geml J."/>
            <person name="Haridas S."/>
            <person name="Hughes K."/>
            <person name="Justo A."/>
            <person name="Karasinski D."/>
            <person name="Kautmanova I."/>
            <person name="Kiss B."/>
            <person name="Kocsube S."/>
            <person name="Kotiranta H."/>
            <person name="LaButti K.M."/>
            <person name="Lechner B.E."/>
            <person name="Liimatainen K."/>
            <person name="Lipzen A."/>
            <person name="Lukacs Z."/>
            <person name="Mihaltcheva S."/>
            <person name="Morgado L.N."/>
            <person name="Niskanen T."/>
            <person name="Noordeloos M.E."/>
            <person name="Ohm R.A."/>
            <person name="Ortiz-Santana B."/>
            <person name="Ovrebo C."/>
            <person name="Racz N."/>
            <person name="Riley R."/>
            <person name="Savchenko A."/>
            <person name="Shiryaev A."/>
            <person name="Soop K."/>
            <person name="Spirin V."/>
            <person name="Szebenyi C."/>
            <person name="Tomsovsky M."/>
            <person name="Tulloss R.E."/>
            <person name="Uehling J."/>
            <person name="Grigoriev I.V."/>
            <person name="Vagvolgyi C."/>
            <person name="Papp T."/>
            <person name="Martin F.M."/>
            <person name="Miettinen O."/>
            <person name="Hibbett D.S."/>
            <person name="Nagy L.G."/>
        </authorList>
    </citation>
    <scope>NUCLEOTIDE SEQUENCE [LARGE SCALE GENOMIC DNA]</scope>
    <source>
        <strain evidence="1 2">NL-1719</strain>
    </source>
</reference>
<evidence type="ECO:0000313" key="1">
    <source>
        <dbReference type="EMBL" id="TFK68705.1"/>
    </source>
</evidence>
<protein>
    <submittedName>
        <fullName evidence="1">MFS general substrate transporter</fullName>
    </submittedName>
</protein>
<organism evidence="1 2">
    <name type="scientific">Pluteus cervinus</name>
    <dbReference type="NCBI Taxonomy" id="181527"/>
    <lineage>
        <taxon>Eukaryota</taxon>
        <taxon>Fungi</taxon>
        <taxon>Dikarya</taxon>
        <taxon>Basidiomycota</taxon>
        <taxon>Agaricomycotina</taxon>
        <taxon>Agaricomycetes</taxon>
        <taxon>Agaricomycetidae</taxon>
        <taxon>Agaricales</taxon>
        <taxon>Pluteineae</taxon>
        <taxon>Pluteaceae</taxon>
        <taxon>Pluteus</taxon>
    </lineage>
</organism>
<evidence type="ECO:0000313" key="2">
    <source>
        <dbReference type="Proteomes" id="UP000308600"/>
    </source>
</evidence>
<gene>
    <name evidence="1" type="ORF">BDN72DRAFT_841503</name>
</gene>
<dbReference type="EMBL" id="ML208346">
    <property type="protein sequence ID" value="TFK68705.1"/>
    <property type="molecule type" value="Genomic_DNA"/>
</dbReference>
<dbReference type="Proteomes" id="UP000308600">
    <property type="component" value="Unassembled WGS sequence"/>
</dbReference>